<dbReference type="InterPro" id="IPR003593">
    <property type="entry name" value="AAA+_ATPase"/>
</dbReference>
<proteinExistence type="predicted"/>
<dbReference type="Pfam" id="PF00583">
    <property type="entry name" value="Acetyltransf_1"/>
    <property type="match status" value="1"/>
</dbReference>
<evidence type="ECO:0000313" key="3">
    <source>
        <dbReference type="Proteomes" id="UP000603912"/>
    </source>
</evidence>
<keyword evidence="3" id="KW-1185">Reference proteome</keyword>
<dbReference type="AlphaFoldDB" id="A0A917I4W1"/>
<dbReference type="EMBL" id="BMES01000001">
    <property type="protein sequence ID" value="GGH14677.1"/>
    <property type="molecule type" value="Genomic_DNA"/>
</dbReference>
<name>A0A917I4W1_9HYPH</name>
<dbReference type="CDD" id="cd00267">
    <property type="entry name" value="ABC_ATPase"/>
    <property type="match status" value="1"/>
</dbReference>
<dbReference type="SUPFAM" id="SSF55729">
    <property type="entry name" value="Acyl-CoA N-acyltransferases (Nat)"/>
    <property type="match status" value="1"/>
</dbReference>
<protein>
    <recommendedName>
        <fullName evidence="1">N-acetyltransferase domain-containing protein</fullName>
    </recommendedName>
</protein>
<sequence>MQMTALFDVPPAENSTVEWDVALPVDEKPWSIGLIVGASGSGKTTVARELFGDRIVDRHEWPGDRSILDAFPKSMGIKDITGALTAVGFGSAPNWMRPFHVLSNGEQFRVTVARALAEAGKELVVIDEFTSVIDRAVAKVASHSVQKAVRRNGGQLVAVACHYDIIEWLQPDWVFEPHTNSFEWRCLRRRPQLDIEVRSASKEIWPLFSKYHYLSANLHTAAKCVAAFYQDRPIAFSSVRYFPHPHAKDIMMGHRLVVLPDFQGLGLGGILDDWLGQWLWERGWRYHNVVAHPAMIASYSRSPRWRMQTSGIRTTGGKRGIASMKKHQAQFSAQRNSVTFAYTAPAGSESKPRLKKALEL</sequence>
<dbReference type="CDD" id="cd04301">
    <property type="entry name" value="NAT_SF"/>
    <property type="match status" value="1"/>
</dbReference>
<dbReference type="InterPro" id="IPR027417">
    <property type="entry name" value="P-loop_NTPase"/>
</dbReference>
<dbReference type="PROSITE" id="PS51186">
    <property type="entry name" value="GNAT"/>
    <property type="match status" value="1"/>
</dbReference>
<reference evidence="2" key="2">
    <citation type="submission" date="2020-09" db="EMBL/GenBank/DDBJ databases">
        <authorList>
            <person name="Sun Q."/>
            <person name="Zhou Y."/>
        </authorList>
    </citation>
    <scope>NUCLEOTIDE SEQUENCE</scope>
    <source>
        <strain evidence="2">CGMCC 1.12214</strain>
    </source>
</reference>
<gene>
    <name evidence="2" type="ORF">GCM10007036_14180</name>
</gene>
<organism evidence="2 3">
    <name type="scientific">Alsobacter metallidurans</name>
    <dbReference type="NCBI Taxonomy" id="340221"/>
    <lineage>
        <taxon>Bacteria</taxon>
        <taxon>Pseudomonadati</taxon>
        <taxon>Pseudomonadota</taxon>
        <taxon>Alphaproteobacteria</taxon>
        <taxon>Hyphomicrobiales</taxon>
        <taxon>Alsobacteraceae</taxon>
        <taxon>Alsobacter</taxon>
    </lineage>
</organism>
<evidence type="ECO:0000259" key="1">
    <source>
        <dbReference type="PROSITE" id="PS51186"/>
    </source>
</evidence>
<dbReference type="Gene3D" id="3.40.630.30">
    <property type="match status" value="1"/>
</dbReference>
<dbReference type="Gene3D" id="3.40.50.300">
    <property type="entry name" value="P-loop containing nucleotide triphosphate hydrolases"/>
    <property type="match status" value="1"/>
</dbReference>
<dbReference type="SUPFAM" id="SSF52540">
    <property type="entry name" value="P-loop containing nucleoside triphosphate hydrolases"/>
    <property type="match status" value="1"/>
</dbReference>
<dbReference type="Proteomes" id="UP000603912">
    <property type="component" value="Unassembled WGS sequence"/>
</dbReference>
<feature type="domain" description="N-acetyltransferase" evidence="1">
    <location>
        <begin position="182"/>
        <end position="329"/>
    </location>
</feature>
<reference evidence="2" key="1">
    <citation type="journal article" date="2014" name="Int. J. Syst. Evol. Microbiol.">
        <title>Complete genome sequence of Corynebacterium casei LMG S-19264T (=DSM 44701T), isolated from a smear-ripened cheese.</title>
        <authorList>
            <consortium name="US DOE Joint Genome Institute (JGI-PGF)"/>
            <person name="Walter F."/>
            <person name="Albersmeier A."/>
            <person name="Kalinowski J."/>
            <person name="Ruckert C."/>
        </authorList>
    </citation>
    <scope>NUCLEOTIDE SEQUENCE</scope>
    <source>
        <strain evidence="2">CGMCC 1.12214</strain>
    </source>
</reference>
<dbReference type="InterPro" id="IPR000182">
    <property type="entry name" value="GNAT_dom"/>
</dbReference>
<accession>A0A917I4W1</accession>
<dbReference type="GO" id="GO:0016747">
    <property type="term" value="F:acyltransferase activity, transferring groups other than amino-acyl groups"/>
    <property type="evidence" value="ECO:0007669"/>
    <property type="project" value="InterPro"/>
</dbReference>
<dbReference type="SMART" id="SM00382">
    <property type="entry name" value="AAA"/>
    <property type="match status" value="1"/>
</dbReference>
<comment type="caution">
    <text evidence="2">The sequence shown here is derived from an EMBL/GenBank/DDBJ whole genome shotgun (WGS) entry which is preliminary data.</text>
</comment>
<dbReference type="InterPro" id="IPR016181">
    <property type="entry name" value="Acyl_CoA_acyltransferase"/>
</dbReference>
<evidence type="ECO:0000313" key="2">
    <source>
        <dbReference type="EMBL" id="GGH14677.1"/>
    </source>
</evidence>